<dbReference type="GO" id="GO:0003677">
    <property type="term" value="F:DNA binding"/>
    <property type="evidence" value="ECO:0007669"/>
    <property type="project" value="UniProtKB-UniRule"/>
</dbReference>
<dbReference type="AlphaFoldDB" id="A0A7W9LJ69"/>
<dbReference type="Pfam" id="PF04014">
    <property type="entry name" value="MazE_antitoxin"/>
    <property type="match status" value="1"/>
</dbReference>
<evidence type="ECO:0000256" key="1">
    <source>
        <dbReference type="PROSITE-ProRule" id="PRU01076"/>
    </source>
</evidence>
<evidence type="ECO:0000313" key="3">
    <source>
        <dbReference type="EMBL" id="MBB5785743.1"/>
    </source>
</evidence>
<sequence length="81" mass="8692">MRTAIDAAGRVVIPKALRDALGLTAGQSLDVVERDGRLEIVPAPTPMRLVDQGDGPVAVADVDMPELTADMVRDVLEQTRR</sequence>
<proteinExistence type="predicted"/>
<comment type="caution">
    <text evidence="3">The sequence shown here is derived from an EMBL/GenBank/DDBJ whole genome shotgun (WGS) entry which is preliminary data.</text>
</comment>
<dbReference type="Gene3D" id="2.10.260.10">
    <property type="match status" value="1"/>
</dbReference>
<evidence type="ECO:0000313" key="4">
    <source>
        <dbReference type="Proteomes" id="UP000542813"/>
    </source>
</evidence>
<dbReference type="RefSeq" id="WP_184818698.1">
    <property type="nucleotide sequence ID" value="NZ_JACHMM010000001.1"/>
</dbReference>
<protein>
    <submittedName>
        <fullName evidence="3">AbrB family looped-hinge helix DNA binding protein</fullName>
    </submittedName>
</protein>
<name>A0A7W9LJ69_9ACTN</name>
<dbReference type="InterPro" id="IPR007159">
    <property type="entry name" value="SpoVT-AbrB_dom"/>
</dbReference>
<gene>
    <name evidence="3" type="ORF">HD601_000318</name>
</gene>
<dbReference type="InterPro" id="IPR037914">
    <property type="entry name" value="SpoVT-AbrB_sf"/>
</dbReference>
<accession>A0A7W9LJ69</accession>
<dbReference type="SMART" id="SM00966">
    <property type="entry name" value="SpoVT_AbrB"/>
    <property type="match status" value="1"/>
</dbReference>
<keyword evidence="1" id="KW-0238">DNA-binding</keyword>
<dbReference type="EMBL" id="JACHMM010000001">
    <property type="protein sequence ID" value="MBB5785743.1"/>
    <property type="molecule type" value="Genomic_DNA"/>
</dbReference>
<keyword evidence="4" id="KW-1185">Reference proteome</keyword>
<feature type="domain" description="SpoVT-AbrB" evidence="2">
    <location>
        <begin position="1"/>
        <end position="45"/>
    </location>
</feature>
<evidence type="ECO:0000259" key="2">
    <source>
        <dbReference type="PROSITE" id="PS51740"/>
    </source>
</evidence>
<dbReference type="SUPFAM" id="SSF89447">
    <property type="entry name" value="AbrB/MazE/MraZ-like"/>
    <property type="match status" value="1"/>
</dbReference>
<reference evidence="3 4" key="1">
    <citation type="submission" date="2020-08" db="EMBL/GenBank/DDBJ databases">
        <title>Sequencing the genomes of 1000 actinobacteria strains.</title>
        <authorList>
            <person name="Klenk H.-P."/>
        </authorList>
    </citation>
    <scope>NUCLEOTIDE SEQUENCE [LARGE SCALE GENOMIC DNA]</scope>
    <source>
        <strain evidence="3 4">DSM 102122</strain>
    </source>
</reference>
<dbReference type="Proteomes" id="UP000542813">
    <property type="component" value="Unassembled WGS sequence"/>
</dbReference>
<dbReference type="PROSITE" id="PS51740">
    <property type="entry name" value="SPOVT_ABRB"/>
    <property type="match status" value="1"/>
</dbReference>
<organism evidence="3 4">
    <name type="scientific">Jiangella mangrovi</name>
    <dbReference type="NCBI Taxonomy" id="1524084"/>
    <lineage>
        <taxon>Bacteria</taxon>
        <taxon>Bacillati</taxon>
        <taxon>Actinomycetota</taxon>
        <taxon>Actinomycetes</taxon>
        <taxon>Jiangellales</taxon>
        <taxon>Jiangellaceae</taxon>
        <taxon>Jiangella</taxon>
    </lineage>
</organism>
<dbReference type="NCBIfam" id="TIGR01439">
    <property type="entry name" value="lp_hng_hel_AbrB"/>
    <property type="match status" value="1"/>
</dbReference>